<name>A0ABX2B166_9BACT</name>
<comment type="caution">
    <text evidence="2">The sequence shown here is derived from an EMBL/GenBank/DDBJ whole genome shotgun (WGS) entry which is preliminary data.</text>
</comment>
<accession>A0ABX2B166</accession>
<reference evidence="2 3" key="1">
    <citation type="submission" date="2020-05" db="EMBL/GenBank/DDBJ databases">
        <title>Distinct polysaccharide utilization as determinants for interspecies competition between intestinal Prevotella spp.</title>
        <authorList>
            <person name="Galvez E.J.C."/>
            <person name="Iljazovic A."/>
            <person name="Strowig T."/>
        </authorList>
    </citation>
    <scope>NUCLEOTIDE SEQUENCE [LARGE SCALE GENOMIC DNA]</scope>
    <source>
        <strain evidence="2 3">PCHR</strain>
    </source>
</reference>
<evidence type="ECO:0000313" key="3">
    <source>
        <dbReference type="Proteomes" id="UP000820977"/>
    </source>
</evidence>
<proteinExistence type="predicted"/>
<evidence type="ECO:0000313" key="2">
    <source>
        <dbReference type="EMBL" id="NPE25166.1"/>
    </source>
</evidence>
<keyword evidence="1" id="KW-0732">Signal</keyword>
<organism evidence="2 3">
    <name type="scientific">Xylanibacter caecicola</name>
    <dbReference type="NCBI Taxonomy" id="2736294"/>
    <lineage>
        <taxon>Bacteria</taxon>
        <taxon>Pseudomonadati</taxon>
        <taxon>Bacteroidota</taxon>
        <taxon>Bacteroidia</taxon>
        <taxon>Bacteroidales</taxon>
        <taxon>Prevotellaceae</taxon>
        <taxon>Xylanibacter</taxon>
    </lineage>
</organism>
<gene>
    <name evidence="2" type="ORF">HPS54_06490</name>
</gene>
<feature type="signal peptide" evidence="1">
    <location>
        <begin position="1"/>
        <end position="25"/>
    </location>
</feature>
<feature type="chain" id="PRO_5045736001" evidence="1">
    <location>
        <begin position="26"/>
        <end position="671"/>
    </location>
</feature>
<dbReference type="RefSeq" id="WP_172344656.1">
    <property type="nucleotide sequence ID" value="NZ_CATEIB010000002.1"/>
</dbReference>
<dbReference type="Proteomes" id="UP000820977">
    <property type="component" value="Unassembled WGS sequence"/>
</dbReference>
<dbReference type="EMBL" id="JABKKJ010000008">
    <property type="protein sequence ID" value="NPE25166.1"/>
    <property type="molecule type" value="Genomic_DNA"/>
</dbReference>
<evidence type="ECO:0000256" key="1">
    <source>
        <dbReference type="SAM" id="SignalP"/>
    </source>
</evidence>
<sequence length="671" mass="71555">MKKFYFKRIVMCLIVGASTVVNSFADNVAKIGDVEYATLGEAMVAAADGQTVILMSDVEVREMVPVTKSITLDVNGKTVTNNVTKSRLFRLSDITFTIDGNGGKIITPVANTESYGFVDFRDVNNIAGANTRLIAKNLSFEGGTNDGSLFAFRTHGQSLEFNNVNATLTESNTWSIINGYGLKVNISVTGGNYICRSTKTEVGVFQAGSGSTIEFTGVNVNTTVGPIFEVVQSNATFTNCTMKNTSTNGFYASCIASSYGGNVTIDGGSYSAEYAVYVYNSGGSLTIKGDGTFAGNTAAVQVDREENASYSAVATLTSGTFNGNVISNGFGSDVRIDGGEITGKTIAHGKNSSVTISDGTLADVVATGENASINVSGGTVKGDVNIGNNSTLAVTGGTFDKEIPEGTFNVVMQKKSGETLNVKLGEGANVSIADGDINGIDVKADVNNVGIAYTRNFSDKWQAMFVPFRMTLDAEILADFDFAEIWDTELVDNAPTIEYIKLSEGDVIEPNVPCLVRAKVAGEQTLSVKNTLLAQTMVPDVNCSTIKQNFNFVGVYGKTTLLDKYGYYLNAEEQAFRPVANETQTLPSCRFYMTVQNKADGSYDYYTQGVAKAVKIRVIGDDMQGTTGMDGIKYDTDNSRVYTIQGTYVGNSVNGLKAGVYIVDKRKVVVK</sequence>
<keyword evidence="3" id="KW-1185">Reference proteome</keyword>
<protein>
    <submittedName>
        <fullName evidence="2">Uncharacterized protein</fullName>
    </submittedName>
</protein>